<dbReference type="Proteomes" id="UP000194137">
    <property type="component" value="Chromosome"/>
</dbReference>
<keyword evidence="7" id="KW-1185">Reference proteome</keyword>
<dbReference type="STRING" id="1235591.CAK95_28300"/>
<evidence type="ECO:0000313" key="6">
    <source>
        <dbReference type="EMBL" id="ARQ02576.1"/>
    </source>
</evidence>
<sequence>MSTFDDAFDPKRRLHSAGCSCGRHINETEHERDAIRQLQCAAVEAPQSEEARYEGVVASAVMRAMFPQDASRRAFLKSVGASTALAAISQFFPLKTATEVFGQGAPLEKKDLKVGFIPITCATPIIMAHPMGFYTKHGLNVEVIKTAGWAVIRDKTLNKEYDAAHMLSPMPLAITMGVGSNPTPYTMPAVENINGQAITLSLKHKDKRDPKLWKGFKFAVPFDYSMHNYLLRYYLAEHGIDPDTDVQIRAVPPPEMVANLRADNIDGYLGPDPMNQRAVYDGVGFIHILTKDIWEGHPCCAFAASNEFVKTMPNTYAALLKSIIDATAFAHKAENRKQIAEAIAPANYLNQPSIVLEQILTGTFADGLGNIVKQPNRVDFDPFPWQSFAVWILTQMKRWGQIKGDVDYAGIANQVFLATDTAKLMKEVGLTPPTATTKSFVVMGKTFDPAKPEDYLGSFKIKKSA</sequence>
<evidence type="ECO:0000256" key="5">
    <source>
        <dbReference type="ARBA" id="ARBA00023136"/>
    </source>
</evidence>
<keyword evidence="5" id="KW-0472">Membrane</keyword>
<keyword evidence="4" id="KW-0997">Cell inner membrane</keyword>
<reference evidence="6 7" key="1">
    <citation type="submission" date="2017-05" db="EMBL/GenBank/DDBJ databases">
        <title>Full genome sequence of Pseudorhodoplanes sinuspersici.</title>
        <authorList>
            <person name="Dastgheib S.M.M."/>
            <person name="Shavandi M."/>
            <person name="Tirandaz H."/>
        </authorList>
    </citation>
    <scope>NUCLEOTIDE SEQUENCE [LARGE SCALE GENOMIC DNA]</scope>
    <source>
        <strain evidence="6 7">RIPI110</strain>
    </source>
</reference>
<gene>
    <name evidence="6" type="ORF">CAK95_28300</name>
</gene>
<dbReference type="RefSeq" id="WP_086091007.1">
    <property type="nucleotide sequence ID" value="NZ_CP021112.1"/>
</dbReference>
<dbReference type="PANTHER" id="PTHR30024:SF43">
    <property type="entry name" value="BLL4572 PROTEIN"/>
    <property type="match status" value="1"/>
</dbReference>
<dbReference type="EMBL" id="CP021112">
    <property type="protein sequence ID" value="ARQ02576.1"/>
    <property type="molecule type" value="Genomic_DNA"/>
</dbReference>
<proteinExistence type="predicted"/>
<dbReference type="Pfam" id="PF13379">
    <property type="entry name" value="NMT1_2"/>
    <property type="match status" value="1"/>
</dbReference>
<dbReference type="SUPFAM" id="SSF53850">
    <property type="entry name" value="Periplasmic binding protein-like II"/>
    <property type="match status" value="1"/>
</dbReference>
<evidence type="ECO:0000256" key="4">
    <source>
        <dbReference type="ARBA" id="ARBA00022519"/>
    </source>
</evidence>
<organism evidence="6 7">
    <name type="scientific">Pseudorhodoplanes sinuspersici</name>
    <dbReference type="NCBI Taxonomy" id="1235591"/>
    <lineage>
        <taxon>Bacteria</taxon>
        <taxon>Pseudomonadati</taxon>
        <taxon>Pseudomonadota</taxon>
        <taxon>Alphaproteobacteria</taxon>
        <taxon>Hyphomicrobiales</taxon>
        <taxon>Pseudorhodoplanes</taxon>
    </lineage>
</organism>
<evidence type="ECO:0000313" key="7">
    <source>
        <dbReference type="Proteomes" id="UP000194137"/>
    </source>
</evidence>
<evidence type="ECO:0000256" key="2">
    <source>
        <dbReference type="ARBA" id="ARBA00022448"/>
    </source>
</evidence>
<name>A0A1W6ZZ02_9HYPH</name>
<dbReference type="GO" id="GO:0012505">
    <property type="term" value="C:endomembrane system"/>
    <property type="evidence" value="ECO:0007669"/>
    <property type="project" value="UniProtKB-SubCell"/>
</dbReference>
<dbReference type="CDD" id="cd13553">
    <property type="entry name" value="PBP2_NrtA_CpmA_like"/>
    <property type="match status" value="1"/>
</dbReference>
<comment type="subcellular location">
    <subcellularLocation>
        <location evidence="1">Endomembrane system</location>
    </subcellularLocation>
</comment>
<evidence type="ECO:0000256" key="3">
    <source>
        <dbReference type="ARBA" id="ARBA00022475"/>
    </source>
</evidence>
<evidence type="ECO:0000256" key="1">
    <source>
        <dbReference type="ARBA" id="ARBA00004308"/>
    </source>
</evidence>
<protein>
    <submittedName>
        <fullName evidence="6">Nitrate ABC transporter substrate-binding protein</fullName>
    </submittedName>
</protein>
<dbReference type="AlphaFoldDB" id="A0A1W6ZZ02"/>
<dbReference type="OrthoDB" id="570524at2"/>
<dbReference type="InterPro" id="IPR044527">
    <property type="entry name" value="NrtA/CpmA_ABC-bd_dom"/>
</dbReference>
<accession>A0A1W6ZZ02</accession>
<dbReference type="PANTHER" id="PTHR30024">
    <property type="entry name" value="ALIPHATIC SULFONATES-BINDING PROTEIN-RELATED"/>
    <property type="match status" value="1"/>
</dbReference>
<keyword evidence="2" id="KW-0813">Transport</keyword>
<dbReference type="KEGG" id="psin:CAK95_28300"/>
<keyword evidence="3" id="KW-1003">Cell membrane</keyword>
<dbReference type="Gene3D" id="3.40.190.10">
    <property type="entry name" value="Periplasmic binding protein-like II"/>
    <property type="match status" value="2"/>
</dbReference>